<sequence length="353" mass="37491">MAKLMKQAGVFDRDGGVAVEVTEAPIPTPGKGQVLIKVIVTGTNPKDWKMLVWFPESNGVNTGDDIAGIVEAVGEGVTEFKPGDRVSSFHEMRTPNGSFAEYAIGQADTTFHLPASMTFEEAATIPLAAGTAAAALFVKLGLPEPWVKHRDPSVSDGVVIYGGSTAIGAYAIKLLQKADIHPIYVVAGKARDFVSGLIDTAKGDRLFDYRVGKDALVAEIKEALGARRPKFAFDTVSENGTTQTVAEVLDPAARLTTSLPDIDESGNLVAKAEGVPDGLEVTFTSVGSLHKEEKDFATAWYRLFGRGIREGWFTPHPYESIPGGLEGVGEALSNLRAGKASAVKYVIRVAESA</sequence>
<comment type="similarity">
    <text evidence="1">Belongs to the zinc-containing alcohol dehydrogenase family.</text>
</comment>
<keyword evidence="5" id="KW-1185">Reference proteome</keyword>
<evidence type="ECO:0000313" key="5">
    <source>
        <dbReference type="Proteomes" id="UP000813444"/>
    </source>
</evidence>
<proteinExistence type="inferred from homology"/>
<name>A0A8K0WU34_9HYPO</name>
<protein>
    <submittedName>
        <fullName evidence="4">Chaperonin 10-like protein</fullName>
    </submittedName>
</protein>
<dbReference type="AlphaFoldDB" id="A0A8K0WU34"/>
<dbReference type="InterPro" id="IPR020843">
    <property type="entry name" value="ER"/>
</dbReference>
<feature type="domain" description="Enoyl reductase (ER)" evidence="3">
    <location>
        <begin position="16"/>
        <end position="347"/>
    </location>
</feature>
<dbReference type="EMBL" id="JAGPNK010000003">
    <property type="protein sequence ID" value="KAH7324871.1"/>
    <property type="molecule type" value="Genomic_DNA"/>
</dbReference>
<dbReference type="PANTHER" id="PTHR45348">
    <property type="entry name" value="HYPOTHETICAL OXIDOREDUCTASE (EUROFUNG)"/>
    <property type="match status" value="1"/>
</dbReference>
<dbReference type="SMART" id="SM00829">
    <property type="entry name" value="PKS_ER"/>
    <property type="match status" value="1"/>
</dbReference>
<keyword evidence="2" id="KW-0560">Oxidoreductase</keyword>
<dbReference type="CDD" id="cd08249">
    <property type="entry name" value="enoyl_reductase_like"/>
    <property type="match status" value="1"/>
</dbReference>
<evidence type="ECO:0000259" key="3">
    <source>
        <dbReference type="SMART" id="SM00829"/>
    </source>
</evidence>
<accession>A0A8K0WU34</accession>
<dbReference type="SUPFAM" id="SSF50129">
    <property type="entry name" value="GroES-like"/>
    <property type="match status" value="1"/>
</dbReference>
<dbReference type="GO" id="GO:0016651">
    <property type="term" value="F:oxidoreductase activity, acting on NAD(P)H"/>
    <property type="evidence" value="ECO:0007669"/>
    <property type="project" value="InterPro"/>
</dbReference>
<dbReference type="SUPFAM" id="SSF51735">
    <property type="entry name" value="NAD(P)-binding Rossmann-fold domains"/>
    <property type="match status" value="1"/>
</dbReference>
<dbReference type="InterPro" id="IPR011032">
    <property type="entry name" value="GroES-like_sf"/>
</dbReference>
<evidence type="ECO:0000313" key="4">
    <source>
        <dbReference type="EMBL" id="KAH7324871.1"/>
    </source>
</evidence>
<reference evidence="4" key="1">
    <citation type="journal article" date="2021" name="Nat. Commun.">
        <title>Genetic determinants of endophytism in the Arabidopsis root mycobiome.</title>
        <authorList>
            <person name="Mesny F."/>
            <person name="Miyauchi S."/>
            <person name="Thiergart T."/>
            <person name="Pickel B."/>
            <person name="Atanasova L."/>
            <person name="Karlsson M."/>
            <person name="Huettel B."/>
            <person name="Barry K.W."/>
            <person name="Haridas S."/>
            <person name="Chen C."/>
            <person name="Bauer D."/>
            <person name="Andreopoulos W."/>
            <person name="Pangilinan J."/>
            <person name="LaButti K."/>
            <person name="Riley R."/>
            <person name="Lipzen A."/>
            <person name="Clum A."/>
            <person name="Drula E."/>
            <person name="Henrissat B."/>
            <person name="Kohler A."/>
            <person name="Grigoriev I.V."/>
            <person name="Martin F.M."/>
            <person name="Hacquard S."/>
        </authorList>
    </citation>
    <scope>NUCLEOTIDE SEQUENCE</scope>
    <source>
        <strain evidence="4">MPI-CAGE-CH-0235</strain>
    </source>
</reference>
<dbReference type="PANTHER" id="PTHR45348:SF5">
    <property type="entry name" value="OXIDOREDUCTASE, PUTATIVE (AFU_ORTHOLOGUE AFUA_8G01420)-RELATED"/>
    <property type="match status" value="1"/>
</dbReference>
<dbReference type="InterPro" id="IPR047122">
    <property type="entry name" value="Trans-enoyl_RdTase-like"/>
</dbReference>
<dbReference type="InterPro" id="IPR036291">
    <property type="entry name" value="NAD(P)-bd_dom_sf"/>
</dbReference>
<evidence type="ECO:0000256" key="1">
    <source>
        <dbReference type="ARBA" id="ARBA00008072"/>
    </source>
</evidence>
<dbReference type="Gene3D" id="3.40.50.720">
    <property type="entry name" value="NAD(P)-binding Rossmann-like Domain"/>
    <property type="match status" value="1"/>
</dbReference>
<dbReference type="Gene3D" id="3.90.180.10">
    <property type="entry name" value="Medium-chain alcohol dehydrogenases, catalytic domain"/>
    <property type="match status" value="1"/>
</dbReference>
<dbReference type="InterPro" id="IPR013154">
    <property type="entry name" value="ADH-like_N"/>
</dbReference>
<gene>
    <name evidence="4" type="ORF">B0I35DRAFT_449709</name>
</gene>
<organism evidence="4 5">
    <name type="scientific">Stachybotrys elegans</name>
    <dbReference type="NCBI Taxonomy" id="80388"/>
    <lineage>
        <taxon>Eukaryota</taxon>
        <taxon>Fungi</taxon>
        <taxon>Dikarya</taxon>
        <taxon>Ascomycota</taxon>
        <taxon>Pezizomycotina</taxon>
        <taxon>Sordariomycetes</taxon>
        <taxon>Hypocreomycetidae</taxon>
        <taxon>Hypocreales</taxon>
        <taxon>Stachybotryaceae</taxon>
        <taxon>Stachybotrys</taxon>
    </lineage>
</organism>
<evidence type="ECO:0000256" key="2">
    <source>
        <dbReference type="ARBA" id="ARBA00023002"/>
    </source>
</evidence>
<comment type="caution">
    <text evidence="4">The sequence shown here is derived from an EMBL/GenBank/DDBJ whole genome shotgun (WGS) entry which is preliminary data.</text>
</comment>
<dbReference type="OrthoDB" id="3233595at2759"/>
<dbReference type="Pfam" id="PF08240">
    <property type="entry name" value="ADH_N"/>
    <property type="match status" value="1"/>
</dbReference>
<dbReference type="Proteomes" id="UP000813444">
    <property type="component" value="Unassembled WGS sequence"/>
</dbReference>